<accession>A0A285L8H9</accession>
<evidence type="ECO:0008006" key="3">
    <source>
        <dbReference type="Google" id="ProtNLM"/>
    </source>
</evidence>
<name>A0A285L8H9_9NOCA</name>
<dbReference type="Proteomes" id="UP000219565">
    <property type="component" value="Unassembled WGS sequence"/>
</dbReference>
<reference evidence="1 2" key="1">
    <citation type="submission" date="2017-09" db="EMBL/GenBank/DDBJ databases">
        <authorList>
            <person name="Ehlers B."/>
            <person name="Leendertz F.H."/>
        </authorList>
    </citation>
    <scope>NUCLEOTIDE SEQUENCE [LARGE SCALE GENOMIC DNA]</scope>
    <source>
        <strain evidence="1 2">DSM 45537</strain>
    </source>
</reference>
<keyword evidence="2" id="KW-1185">Reference proteome</keyword>
<gene>
    <name evidence="1" type="ORF">SAMN04244553_2847</name>
</gene>
<evidence type="ECO:0000313" key="2">
    <source>
        <dbReference type="Proteomes" id="UP000219565"/>
    </source>
</evidence>
<dbReference type="SUPFAM" id="SSF81606">
    <property type="entry name" value="PP2C-like"/>
    <property type="match status" value="1"/>
</dbReference>
<protein>
    <recommendedName>
        <fullName evidence="3">Protein phosphatase 2C</fullName>
    </recommendedName>
</protein>
<dbReference type="AlphaFoldDB" id="A0A285L8H9"/>
<dbReference type="EMBL" id="OBEG01000002">
    <property type="protein sequence ID" value="SNY81260.1"/>
    <property type="molecule type" value="Genomic_DNA"/>
</dbReference>
<sequence length="181" mass="20079">MVRTSTGGSDDGGVLELLVLGDSVVVLGFDDGQQRLYTDDRLSDLRLPGADAYRDRMRQGYGFDRTHRKILADLQRDEREHRNVPGGYWIASEDPAAADEAVVVAEDLARVRWVVLATDGVSDVLDAANESWESFAALDACRLEAALARLHRWESESDPTGVVLPRSKQHDDKTVAVLRFK</sequence>
<organism evidence="1 2">
    <name type="scientific">Nocardia amikacinitolerans</name>
    <dbReference type="NCBI Taxonomy" id="756689"/>
    <lineage>
        <taxon>Bacteria</taxon>
        <taxon>Bacillati</taxon>
        <taxon>Actinomycetota</taxon>
        <taxon>Actinomycetes</taxon>
        <taxon>Mycobacteriales</taxon>
        <taxon>Nocardiaceae</taxon>
        <taxon>Nocardia</taxon>
    </lineage>
</organism>
<evidence type="ECO:0000313" key="1">
    <source>
        <dbReference type="EMBL" id="SNY81260.1"/>
    </source>
</evidence>
<proteinExistence type="predicted"/>
<dbReference type="InterPro" id="IPR036457">
    <property type="entry name" value="PPM-type-like_dom_sf"/>
</dbReference>